<dbReference type="SUPFAM" id="SSF49482">
    <property type="entry name" value="Aromatic compound dioxygenase"/>
    <property type="match status" value="1"/>
</dbReference>
<organism evidence="2 3">
    <name type="scientific">Psychromarinibacter halotolerans</name>
    <dbReference type="NCBI Taxonomy" id="1775175"/>
    <lineage>
        <taxon>Bacteria</taxon>
        <taxon>Pseudomonadati</taxon>
        <taxon>Pseudomonadota</taxon>
        <taxon>Alphaproteobacteria</taxon>
        <taxon>Rhodobacterales</taxon>
        <taxon>Paracoccaceae</taxon>
        <taxon>Psychromarinibacter</taxon>
    </lineage>
</organism>
<evidence type="ECO:0000313" key="3">
    <source>
        <dbReference type="Proteomes" id="UP001595632"/>
    </source>
</evidence>
<dbReference type="InterPro" id="IPR015889">
    <property type="entry name" value="Intradiol_dOase_core"/>
</dbReference>
<feature type="domain" description="Intradiol ring-cleavage dioxygenases" evidence="1">
    <location>
        <begin position="53"/>
        <end position="174"/>
    </location>
</feature>
<dbReference type="PANTHER" id="PTHR34315:SF1">
    <property type="entry name" value="INTRADIOL RING-CLEAVAGE DIOXYGENASES DOMAIN-CONTAINING PROTEIN-RELATED"/>
    <property type="match status" value="1"/>
</dbReference>
<comment type="caution">
    <text evidence="2">The sequence shown here is derived from an EMBL/GenBank/DDBJ whole genome shotgun (WGS) entry which is preliminary data.</text>
</comment>
<dbReference type="InterPro" id="IPR000627">
    <property type="entry name" value="Intradiol_dOase_C"/>
</dbReference>
<gene>
    <name evidence="2" type="ORF">ACFOGP_07445</name>
</gene>
<sequence>MSPTKPVTRRAALVGIAVTATGTMLPRASLAQAAPDLLSDTDVCAIMPEVTEGPYYLDEALVRRDIREDRDGVPVLLRMQVVDASCTPLPGARVDVWHCDAQGVYSSFGGAEAGQSSATGETFLRGTQRADATGLVEFDTIYPGWYRGRTTHIHFKVWLDDANVLTGQIFFPDDLSEALYANAAPYGRDRARDTMNAADRIAQRAGRAAVADVSEQAEGYVVQLIVGVSLDAA</sequence>
<dbReference type="Pfam" id="PF00775">
    <property type="entry name" value="Dioxygenase_C"/>
    <property type="match status" value="1"/>
</dbReference>
<keyword evidence="2" id="KW-0560">Oxidoreductase</keyword>
<reference evidence="3" key="1">
    <citation type="journal article" date="2019" name="Int. J. Syst. Evol. Microbiol.">
        <title>The Global Catalogue of Microorganisms (GCM) 10K type strain sequencing project: providing services to taxonomists for standard genome sequencing and annotation.</title>
        <authorList>
            <consortium name="The Broad Institute Genomics Platform"/>
            <consortium name="The Broad Institute Genome Sequencing Center for Infectious Disease"/>
            <person name="Wu L."/>
            <person name="Ma J."/>
        </authorList>
    </citation>
    <scope>NUCLEOTIDE SEQUENCE [LARGE SCALE GENOMIC DNA]</scope>
    <source>
        <strain evidence="3">KCTC 52366</strain>
    </source>
</reference>
<dbReference type="Proteomes" id="UP001595632">
    <property type="component" value="Unassembled WGS sequence"/>
</dbReference>
<proteinExistence type="predicted"/>
<dbReference type="PROSITE" id="PS51318">
    <property type="entry name" value="TAT"/>
    <property type="match status" value="1"/>
</dbReference>
<dbReference type="RefSeq" id="WP_275633330.1">
    <property type="nucleotide sequence ID" value="NZ_JARGYD010000005.1"/>
</dbReference>
<evidence type="ECO:0000313" key="2">
    <source>
        <dbReference type="EMBL" id="MFC3142537.1"/>
    </source>
</evidence>
<name>A0ABV7GRW9_9RHOB</name>
<dbReference type="EMBL" id="JBHRTB010000010">
    <property type="protein sequence ID" value="MFC3142537.1"/>
    <property type="molecule type" value="Genomic_DNA"/>
</dbReference>
<dbReference type="Gene3D" id="2.60.130.10">
    <property type="entry name" value="Aromatic compound dioxygenase"/>
    <property type="match status" value="1"/>
</dbReference>
<dbReference type="GO" id="GO:0051213">
    <property type="term" value="F:dioxygenase activity"/>
    <property type="evidence" value="ECO:0007669"/>
    <property type="project" value="UniProtKB-KW"/>
</dbReference>
<dbReference type="CDD" id="cd03457">
    <property type="entry name" value="intradiol_dioxygenase_like"/>
    <property type="match status" value="1"/>
</dbReference>
<keyword evidence="3" id="KW-1185">Reference proteome</keyword>
<keyword evidence="2" id="KW-0223">Dioxygenase</keyword>
<dbReference type="PANTHER" id="PTHR34315">
    <property type="match status" value="1"/>
</dbReference>
<dbReference type="InterPro" id="IPR006311">
    <property type="entry name" value="TAT_signal"/>
</dbReference>
<protein>
    <submittedName>
        <fullName evidence="2">Intradiol ring-cleavage dioxygenase</fullName>
    </submittedName>
</protein>
<evidence type="ECO:0000259" key="1">
    <source>
        <dbReference type="Pfam" id="PF00775"/>
    </source>
</evidence>
<accession>A0ABV7GRW9</accession>